<dbReference type="OrthoDB" id="6514900at2759"/>
<dbReference type="EMBL" id="KQ414620">
    <property type="protein sequence ID" value="KOC67689.1"/>
    <property type="molecule type" value="Genomic_DNA"/>
</dbReference>
<proteinExistence type="predicted"/>
<sequence>MNGIVERNASGKSWMAIAMVFWLFHLTGIVTAQPGYDRLTNDNTIGIYDSLLSFAKVGQNDVAGQVNEEISGTIKERHKRLSDQRRAELETLMALSKMTGKMVNVMRGGRQLQEATRSGRKKRSVFDLNVKNLQKLFRLSAKLGYKGTAEYPVVR</sequence>
<keyword evidence="1" id="KW-0732">Signal</keyword>
<feature type="chain" id="PRO_5005575177" evidence="1">
    <location>
        <begin position="33"/>
        <end position="155"/>
    </location>
</feature>
<feature type="signal peptide" evidence="1">
    <location>
        <begin position="1"/>
        <end position="32"/>
    </location>
</feature>
<evidence type="ECO:0000256" key="1">
    <source>
        <dbReference type="SAM" id="SignalP"/>
    </source>
</evidence>
<reference evidence="2 3" key="1">
    <citation type="submission" date="2015-07" db="EMBL/GenBank/DDBJ databases">
        <title>The genome of Habropoda laboriosa.</title>
        <authorList>
            <person name="Pan H."/>
            <person name="Kapheim K."/>
        </authorList>
    </citation>
    <scope>NUCLEOTIDE SEQUENCE [LARGE SCALE GENOMIC DNA]</scope>
    <source>
        <strain evidence="2">0110345459</strain>
    </source>
</reference>
<dbReference type="AlphaFoldDB" id="A0A0L7RA26"/>
<dbReference type="Proteomes" id="UP000053825">
    <property type="component" value="Unassembled WGS sequence"/>
</dbReference>
<evidence type="ECO:0000313" key="2">
    <source>
        <dbReference type="EMBL" id="KOC67689.1"/>
    </source>
</evidence>
<keyword evidence="3" id="KW-1185">Reference proteome</keyword>
<name>A0A0L7RA26_9HYME</name>
<protein>
    <submittedName>
        <fullName evidence="2">Uncharacterized protein</fullName>
    </submittedName>
</protein>
<evidence type="ECO:0000313" key="3">
    <source>
        <dbReference type="Proteomes" id="UP000053825"/>
    </source>
</evidence>
<accession>A0A0L7RA26</accession>
<gene>
    <name evidence="2" type="ORF">WH47_11437</name>
</gene>
<organism evidence="2 3">
    <name type="scientific">Habropoda laboriosa</name>
    <dbReference type="NCBI Taxonomy" id="597456"/>
    <lineage>
        <taxon>Eukaryota</taxon>
        <taxon>Metazoa</taxon>
        <taxon>Ecdysozoa</taxon>
        <taxon>Arthropoda</taxon>
        <taxon>Hexapoda</taxon>
        <taxon>Insecta</taxon>
        <taxon>Pterygota</taxon>
        <taxon>Neoptera</taxon>
        <taxon>Endopterygota</taxon>
        <taxon>Hymenoptera</taxon>
        <taxon>Apocrita</taxon>
        <taxon>Aculeata</taxon>
        <taxon>Apoidea</taxon>
        <taxon>Anthophila</taxon>
        <taxon>Apidae</taxon>
        <taxon>Habropoda</taxon>
    </lineage>
</organism>